<dbReference type="Proteomes" id="UP000076858">
    <property type="component" value="Unassembled WGS sequence"/>
</dbReference>
<sequence>MLAWPSGDVINWPPGPSQFHLIGLISQRLAKAINTIPESHSTMFCPEALNSSPPPFLFMHNIIFFSFLST</sequence>
<evidence type="ECO:0000313" key="2">
    <source>
        <dbReference type="Proteomes" id="UP000076858"/>
    </source>
</evidence>
<comment type="caution">
    <text evidence="1">The sequence shown here is derived from an EMBL/GenBank/DDBJ whole genome shotgun (WGS) entry which is preliminary data.</text>
</comment>
<dbReference type="EMBL" id="LRGB01000005">
    <property type="protein sequence ID" value="KZS22040.1"/>
    <property type="molecule type" value="Genomic_DNA"/>
</dbReference>
<protein>
    <submittedName>
        <fullName evidence="1">Uncharacterized protein</fullName>
    </submittedName>
</protein>
<gene>
    <name evidence="1" type="ORF">APZ42_010938</name>
</gene>
<dbReference type="AlphaFoldDB" id="A0A162TAH5"/>
<proteinExistence type="predicted"/>
<evidence type="ECO:0000313" key="1">
    <source>
        <dbReference type="EMBL" id="KZS22040.1"/>
    </source>
</evidence>
<reference evidence="1 2" key="1">
    <citation type="submission" date="2016-03" db="EMBL/GenBank/DDBJ databases">
        <title>EvidentialGene: Evidence-directed Construction of Genes on Genomes.</title>
        <authorList>
            <person name="Gilbert D.G."/>
            <person name="Choi J.-H."/>
            <person name="Mockaitis K."/>
            <person name="Colbourne J."/>
            <person name="Pfrender M."/>
        </authorList>
    </citation>
    <scope>NUCLEOTIDE SEQUENCE [LARGE SCALE GENOMIC DNA]</scope>
    <source>
        <strain evidence="1 2">Xinb3</strain>
        <tissue evidence="1">Complete organism</tissue>
    </source>
</reference>
<accession>A0A162TAH5</accession>
<keyword evidence="2" id="KW-1185">Reference proteome</keyword>
<name>A0A162TAH5_9CRUS</name>
<organism evidence="1 2">
    <name type="scientific">Daphnia magna</name>
    <dbReference type="NCBI Taxonomy" id="35525"/>
    <lineage>
        <taxon>Eukaryota</taxon>
        <taxon>Metazoa</taxon>
        <taxon>Ecdysozoa</taxon>
        <taxon>Arthropoda</taxon>
        <taxon>Crustacea</taxon>
        <taxon>Branchiopoda</taxon>
        <taxon>Diplostraca</taxon>
        <taxon>Cladocera</taxon>
        <taxon>Anomopoda</taxon>
        <taxon>Daphniidae</taxon>
        <taxon>Daphnia</taxon>
    </lineage>
</organism>